<keyword evidence="1" id="KW-0732">Signal</keyword>
<keyword evidence="3" id="KW-1185">Reference proteome</keyword>
<organism evidence="2 3">
    <name type="scientific">Thioalbus denitrificans</name>
    <dbReference type="NCBI Taxonomy" id="547122"/>
    <lineage>
        <taxon>Bacteria</taxon>
        <taxon>Pseudomonadati</taxon>
        <taxon>Pseudomonadota</taxon>
        <taxon>Gammaproteobacteria</taxon>
        <taxon>Chromatiales</taxon>
        <taxon>Ectothiorhodospiraceae</taxon>
        <taxon>Thioalbus</taxon>
    </lineage>
</organism>
<feature type="chain" id="PRO_5016579527" evidence="1">
    <location>
        <begin position="29"/>
        <end position="131"/>
    </location>
</feature>
<dbReference type="AlphaFoldDB" id="A0A369CD51"/>
<dbReference type="SUPFAM" id="SSF48695">
    <property type="entry name" value="Multiheme cytochromes"/>
    <property type="match status" value="1"/>
</dbReference>
<feature type="signal peptide" evidence="1">
    <location>
        <begin position="1"/>
        <end position="28"/>
    </location>
</feature>
<evidence type="ECO:0000313" key="2">
    <source>
        <dbReference type="EMBL" id="RCX31962.1"/>
    </source>
</evidence>
<evidence type="ECO:0000256" key="1">
    <source>
        <dbReference type="SAM" id="SignalP"/>
    </source>
</evidence>
<reference evidence="2 3" key="1">
    <citation type="submission" date="2018-07" db="EMBL/GenBank/DDBJ databases">
        <title>Genomic Encyclopedia of Type Strains, Phase IV (KMG-IV): sequencing the most valuable type-strain genomes for metagenomic binning, comparative biology and taxonomic classification.</title>
        <authorList>
            <person name="Goeker M."/>
        </authorList>
    </citation>
    <scope>NUCLEOTIDE SEQUENCE [LARGE SCALE GENOMIC DNA]</scope>
    <source>
        <strain evidence="2 3">DSM 26407</strain>
    </source>
</reference>
<dbReference type="InterPro" id="IPR036280">
    <property type="entry name" value="Multihaem_cyt_sf"/>
</dbReference>
<protein>
    <submittedName>
        <fullName evidence="2">Uncharacterized protein</fullName>
    </submittedName>
</protein>
<evidence type="ECO:0000313" key="3">
    <source>
        <dbReference type="Proteomes" id="UP000252707"/>
    </source>
</evidence>
<proteinExistence type="predicted"/>
<dbReference type="Proteomes" id="UP000252707">
    <property type="component" value="Unassembled WGS sequence"/>
</dbReference>
<gene>
    <name evidence="2" type="ORF">DFQ59_102311</name>
</gene>
<name>A0A369CD51_9GAMM</name>
<dbReference type="OrthoDB" id="9790557at2"/>
<dbReference type="EMBL" id="QPJY01000002">
    <property type="protein sequence ID" value="RCX31962.1"/>
    <property type="molecule type" value="Genomic_DNA"/>
</dbReference>
<accession>A0A369CD51</accession>
<dbReference type="RefSeq" id="WP_114278791.1">
    <property type="nucleotide sequence ID" value="NZ_QPJY01000002.1"/>
</dbReference>
<sequence>MTCFANLKRSLTVLATVALLGASAPGGAADSGIPMPSFMEPQGTQCVEDTDFMRRNHMEVILDHRDKTMHEGIRTKKHSLKECINCHAADYQGDEKAREQHFCVSCHQYTAAQPDCFQCHSLKPEQPGAAR</sequence>
<comment type="caution">
    <text evidence="2">The sequence shown here is derived from an EMBL/GenBank/DDBJ whole genome shotgun (WGS) entry which is preliminary data.</text>
</comment>